<comment type="caution">
    <text evidence="2">The sequence shown here is derived from an EMBL/GenBank/DDBJ whole genome shotgun (WGS) entry which is preliminary data.</text>
</comment>
<keyword evidence="1" id="KW-0732">Signal</keyword>
<evidence type="ECO:0000313" key="3">
    <source>
        <dbReference type="Proteomes" id="UP000287527"/>
    </source>
</evidence>
<reference evidence="2 3" key="1">
    <citation type="submission" date="2019-01" db="EMBL/GenBank/DDBJ databases">
        <title>Flavobacterium sp. nov.,isolated from freshwater.</title>
        <authorList>
            <person name="Zhang R."/>
            <person name="Du Z.-J."/>
        </authorList>
    </citation>
    <scope>NUCLEOTIDE SEQUENCE [LARGE SCALE GENOMIC DNA]</scope>
    <source>
        <strain evidence="2 3">1E403</strain>
    </source>
</reference>
<dbReference type="RefSeq" id="WP_128389082.1">
    <property type="nucleotide sequence ID" value="NZ_SBII01000003.1"/>
</dbReference>
<organism evidence="2 3">
    <name type="scientific">Flavobacterium cerinum</name>
    <dbReference type="NCBI Taxonomy" id="2502784"/>
    <lineage>
        <taxon>Bacteria</taxon>
        <taxon>Pseudomonadati</taxon>
        <taxon>Bacteroidota</taxon>
        <taxon>Flavobacteriia</taxon>
        <taxon>Flavobacteriales</taxon>
        <taxon>Flavobacteriaceae</taxon>
        <taxon>Flavobacterium</taxon>
    </lineage>
</organism>
<dbReference type="AlphaFoldDB" id="A0A3S3QLV9"/>
<evidence type="ECO:0008006" key="4">
    <source>
        <dbReference type="Google" id="ProtNLM"/>
    </source>
</evidence>
<accession>A0A3S3QLV9</accession>
<sequence length="176" mass="19106">MKKINLLVCTLAVAGLGFTSCSDDDNDANDNVRIEGTYVLDEVNTAKATDFDMNGVLHIDQMEESKCYDGGKVVLNADGTFTYVIKGILVTDGTAGCSETFTASGLYKAETAANSKNSLITLTYTNQKGDQEVRVFTKIGDELIWEDNTILSSYPDRDANGAAILTQGRVQYVFDK</sequence>
<protein>
    <recommendedName>
        <fullName evidence="4">Lipocalin-like domain-containing protein</fullName>
    </recommendedName>
</protein>
<feature type="signal peptide" evidence="1">
    <location>
        <begin position="1"/>
        <end position="22"/>
    </location>
</feature>
<proteinExistence type="predicted"/>
<dbReference type="PROSITE" id="PS51257">
    <property type="entry name" value="PROKAR_LIPOPROTEIN"/>
    <property type="match status" value="1"/>
</dbReference>
<evidence type="ECO:0000313" key="2">
    <source>
        <dbReference type="EMBL" id="RWX01545.1"/>
    </source>
</evidence>
<keyword evidence="3" id="KW-1185">Reference proteome</keyword>
<feature type="chain" id="PRO_5018682938" description="Lipocalin-like domain-containing protein" evidence="1">
    <location>
        <begin position="23"/>
        <end position="176"/>
    </location>
</feature>
<evidence type="ECO:0000256" key="1">
    <source>
        <dbReference type="SAM" id="SignalP"/>
    </source>
</evidence>
<dbReference type="EMBL" id="SBII01000003">
    <property type="protein sequence ID" value="RWX01545.1"/>
    <property type="molecule type" value="Genomic_DNA"/>
</dbReference>
<name>A0A3S3QLV9_9FLAO</name>
<dbReference type="Proteomes" id="UP000287527">
    <property type="component" value="Unassembled WGS sequence"/>
</dbReference>
<gene>
    <name evidence="2" type="ORF">EPI11_06225</name>
</gene>
<dbReference type="OrthoDB" id="1376397at2"/>